<dbReference type="EMBL" id="CP031165">
    <property type="protein sequence ID" value="AXV09226.1"/>
    <property type="molecule type" value="Genomic_DNA"/>
</dbReference>
<keyword evidence="3 6" id="KW-0479">Metal-binding</keyword>
<dbReference type="SUPFAM" id="SSF88723">
    <property type="entry name" value="PIN domain-like"/>
    <property type="match status" value="1"/>
</dbReference>
<dbReference type="PANTHER" id="PTHR35901:SF1">
    <property type="entry name" value="EXONUCLEASE VAPC9"/>
    <property type="match status" value="1"/>
</dbReference>
<dbReference type="Gene3D" id="3.40.50.1010">
    <property type="entry name" value="5'-nuclease"/>
    <property type="match status" value="1"/>
</dbReference>
<evidence type="ECO:0000313" key="9">
    <source>
        <dbReference type="Proteomes" id="UP000264006"/>
    </source>
</evidence>
<evidence type="ECO:0000259" key="7">
    <source>
        <dbReference type="Pfam" id="PF01850"/>
    </source>
</evidence>
<dbReference type="AlphaFoldDB" id="A0A346Y429"/>
<dbReference type="HAMAP" id="MF_00265">
    <property type="entry name" value="VapC_Nob1"/>
    <property type="match status" value="1"/>
</dbReference>
<feature type="domain" description="PIN" evidence="7">
    <location>
        <begin position="4"/>
        <end position="121"/>
    </location>
</feature>
<dbReference type="InterPro" id="IPR022907">
    <property type="entry name" value="VapC_family"/>
</dbReference>
<comment type="cofactor">
    <cofactor evidence="6">
        <name>Mg(2+)</name>
        <dbReference type="ChEBI" id="CHEBI:18420"/>
    </cofactor>
</comment>
<dbReference type="PANTHER" id="PTHR35901">
    <property type="entry name" value="RIBONUCLEASE VAPC3"/>
    <property type="match status" value="1"/>
</dbReference>
<dbReference type="InterPro" id="IPR044153">
    <property type="entry name" value="PIN_Pae0151-like"/>
</dbReference>
<name>A0A346Y429_9ACTN</name>
<accession>A0A346Y429</accession>
<gene>
    <name evidence="6" type="primary">vapC</name>
    <name evidence="8" type="ORF">DVS28_a4565</name>
</gene>
<dbReference type="GO" id="GO:0016787">
    <property type="term" value="F:hydrolase activity"/>
    <property type="evidence" value="ECO:0007669"/>
    <property type="project" value="UniProtKB-KW"/>
</dbReference>
<evidence type="ECO:0000256" key="4">
    <source>
        <dbReference type="ARBA" id="ARBA00022801"/>
    </source>
</evidence>
<evidence type="ECO:0000256" key="6">
    <source>
        <dbReference type="HAMAP-Rule" id="MF_00265"/>
    </source>
</evidence>
<dbReference type="InterPro" id="IPR029060">
    <property type="entry name" value="PIN-like_dom_sf"/>
</dbReference>
<protein>
    <recommendedName>
        <fullName evidence="6">Ribonuclease VapC</fullName>
        <shortName evidence="6">RNase VapC</shortName>
        <ecNumber evidence="6">3.1.-.-</ecNumber>
    </recommendedName>
    <alternativeName>
        <fullName evidence="6">Toxin VapC</fullName>
    </alternativeName>
</protein>
<dbReference type="EC" id="3.1.-.-" evidence="6"/>
<evidence type="ECO:0000256" key="1">
    <source>
        <dbReference type="ARBA" id="ARBA00022649"/>
    </source>
</evidence>
<keyword evidence="2 6" id="KW-0540">Nuclease</keyword>
<evidence type="ECO:0000256" key="2">
    <source>
        <dbReference type="ARBA" id="ARBA00022722"/>
    </source>
</evidence>
<proteinExistence type="inferred from homology"/>
<dbReference type="KEGG" id="euz:DVS28_a4565"/>
<keyword evidence="9" id="KW-1185">Reference proteome</keyword>
<dbReference type="InterPro" id="IPR002716">
    <property type="entry name" value="PIN_dom"/>
</dbReference>
<keyword evidence="1 6" id="KW-1277">Toxin-antitoxin system</keyword>
<organism evidence="8 9">
    <name type="scientific">Euzebya pacifica</name>
    <dbReference type="NCBI Taxonomy" id="1608957"/>
    <lineage>
        <taxon>Bacteria</taxon>
        <taxon>Bacillati</taxon>
        <taxon>Actinomycetota</taxon>
        <taxon>Nitriliruptoria</taxon>
        <taxon>Euzebyales</taxon>
    </lineage>
</organism>
<keyword evidence="6" id="KW-0800">Toxin</keyword>
<reference evidence="8 9" key="1">
    <citation type="submission" date="2018-09" db="EMBL/GenBank/DDBJ databases">
        <title>Complete genome sequence of Euzebya sp. DY32-46 isolated from seawater of Pacific Ocean.</title>
        <authorList>
            <person name="Xu L."/>
            <person name="Wu Y.-H."/>
            <person name="Xu X.-W."/>
        </authorList>
    </citation>
    <scope>NUCLEOTIDE SEQUENCE [LARGE SCALE GENOMIC DNA]</scope>
    <source>
        <strain evidence="8 9">DY32-46</strain>
    </source>
</reference>
<dbReference type="Pfam" id="PF01850">
    <property type="entry name" value="PIN"/>
    <property type="match status" value="1"/>
</dbReference>
<dbReference type="OrthoDB" id="4377304at2"/>
<dbReference type="GO" id="GO:0000287">
    <property type="term" value="F:magnesium ion binding"/>
    <property type="evidence" value="ECO:0007669"/>
    <property type="project" value="UniProtKB-UniRule"/>
</dbReference>
<evidence type="ECO:0000256" key="5">
    <source>
        <dbReference type="ARBA" id="ARBA00022842"/>
    </source>
</evidence>
<dbReference type="CDD" id="cd09873">
    <property type="entry name" value="PIN_Pae0151-like"/>
    <property type="match status" value="1"/>
</dbReference>
<dbReference type="RefSeq" id="WP_114593441.1">
    <property type="nucleotide sequence ID" value="NZ_CP031165.1"/>
</dbReference>
<comment type="similarity">
    <text evidence="6">Belongs to the PINc/VapC protein family.</text>
</comment>
<evidence type="ECO:0000256" key="3">
    <source>
        <dbReference type="ARBA" id="ARBA00022723"/>
    </source>
</evidence>
<evidence type="ECO:0000313" key="8">
    <source>
        <dbReference type="EMBL" id="AXV09226.1"/>
    </source>
</evidence>
<keyword evidence="4 6" id="KW-0378">Hydrolase</keyword>
<feature type="binding site" evidence="6">
    <location>
        <position position="96"/>
    </location>
    <ligand>
        <name>Mg(2+)</name>
        <dbReference type="ChEBI" id="CHEBI:18420"/>
    </ligand>
</feature>
<feature type="binding site" evidence="6">
    <location>
        <position position="6"/>
    </location>
    <ligand>
        <name>Mg(2+)</name>
        <dbReference type="ChEBI" id="CHEBI:18420"/>
    </ligand>
</feature>
<keyword evidence="5 6" id="KW-0460">Magnesium</keyword>
<comment type="function">
    <text evidence="6">Toxic component of a toxin-antitoxin (TA) system. An RNase.</text>
</comment>
<dbReference type="InterPro" id="IPR051619">
    <property type="entry name" value="TypeII_TA_RNase_PINc/VapC"/>
</dbReference>
<dbReference type="Proteomes" id="UP000264006">
    <property type="component" value="Chromosome"/>
</dbReference>
<dbReference type="GO" id="GO:0090729">
    <property type="term" value="F:toxin activity"/>
    <property type="evidence" value="ECO:0007669"/>
    <property type="project" value="UniProtKB-KW"/>
</dbReference>
<dbReference type="GO" id="GO:0004540">
    <property type="term" value="F:RNA nuclease activity"/>
    <property type="evidence" value="ECO:0007669"/>
    <property type="project" value="InterPro"/>
</dbReference>
<sequence>MTAVPDASVVVAALVDGGPVGAWAESVLADNQLAAPHLLLVEVANILRRTSLAAQLSQDAADLAHADLLDLRVALFDYETVADRIWQLRHNVTTYDAWYVAVAERLDAPLVTLDRRLSTAAGPTCTFVLPPAA</sequence>